<reference evidence="3 4" key="1">
    <citation type="submission" date="2019-03" db="EMBL/GenBank/DDBJ databases">
        <title>Genomic features of bacteria from cold environments.</title>
        <authorList>
            <person name="Shen L."/>
        </authorList>
    </citation>
    <scope>NUCLEOTIDE SEQUENCE [LARGE SCALE GENOMIC DNA]</scope>
    <source>
        <strain evidence="4">T3246-1</strain>
    </source>
</reference>
<dbReference type="InterPro" id="IPR036388">
    <property type="entry name" value="WH-like_DNA-bd_sf"/>
</dbReference>
<evidence type="ECO:0000259" key="2">
    <source>
        <dbReference type="Pfam" id="PF03551"/>
    </source>
</evidence>
<dbReference type="InterPro" id="IPR005149">
    <property type="entry name" value="Tscrpt_reg_PadR_N"/>
</dbReference>
<dbReference type="PANTHER" id="PTHR43252">
    <property type="entry name" value="TRANSCRIPTIONAL REGULATOR YQJI"/>
    <property type="match status" value="1"/>
</dbReference>
<organism evidence="3 4">
    <name type="scientific">Occultella glacieicola</name>
    <dbReference type="NCBI Taxonomy" id="2518684"/>
    <lineage>
        <taxon>Bacteria</taxon>
        <taxon>Bacillati</taxon>
        <taxon>Actinomycetota</taxon>
        <taxon>Actinomycetes</taxon>
        <taxon>Micrococcales</taxon>
        <taxon>Ruaniaceae</taxon>
        <taxon>Occultella</taxon>
    </lineage>
</organism>
<evidence type="ECO:0000313" key="4">
    <source>
        <dbReference type="Proteomes" id="UP000504882"/>
    </source>
</evidence>
<dbReference type="Pfam" id="PF03551">
    <property type="entry name" value="PadR"/>
    <property type="match status" value="1"/>
</dbReference>
<dbReference type="SUPFAM" id="SSF46785">
    <property type="entry name" value="Winged helix' DNA-binding domain"/>
    <property type="match status" value="1"/>
</dbReference>
<protein>
    <submittedName>
        <fullName evidence="3">PadR family transcriptional regulator</fullName>
    </submittedName>
</protein>
<accession>A0ABY2E005</accession>
<feature type="domain" description="Transcription regulator PadR N-terminal" evidence="2">
    <location>
        <begin position="111"/>
        <end position="179"/>
    </location>
</feature>
<dbReference type="Proteomes" id="UP000504882">
    <property type="component" value="Unassembled WGS sequence"/>
</dbReference>
<keyword evidence="4" id="KW-1185">Reference proteome</keyword>
<evidence type="ECO:0000256" key="1">
    <source>
        <dbReference type="SAM" id="MobiDB-lite"/>
    </source>
</evidence>
<gene>
    <name evidence="3" type="ORF">EXU48_16575</name>
</gene>
<dbReference type="InterPro" id="IPR036390">
    <property type="entry name" value="WH_DNA-bd_sf"/>
</dbReference>
<dbReference type="EMBL" id="SMNA01000008">
    <property type="protein sequence ID" value="TDE90739.1"/>
    <property type="molecule type" value="Genomic_DNA"/>
</dbReference>
<name>A0ABY2E005_9MICO</name>
<dbReference type="Gene3D" id="1.10.10.10">
    <property type="entry name" value="Winged helix-like DNA-binding domain superfamily/Winged helix DNA-binding domain"/>
    <property type="match status" value="1"/>
</dbReference>
<comment type="caution">
    <text evidence="3">The sequence shown here is derived from an EMBL/GenBank/DDBJ whole genome shotgun (WGS) entry which is preliminary data.</text>
</comment>
<sequence length="254" mass="26882">MSTKGHDMTYHDESEIYGARGRRGRGVPGESRGRGDGGRYGDPFEPGQLPDGLAGRGFGPRRRRGGPGGGYGPRPDEAGGPDFGGHGHRGRGGGRGRRGGPRPRGDVRAAILLLLAEEPRHGYQLIQEIGERSAGAWTPSPGSVYPTLQALEDEGLLTIETVDGRRTAALTEAGRRYVEDNRDGLGTPWQVGGHEAALAVRRSMMAFVDAAKQVVRVGDAAQHKAAVAIMDGARKDLYRILAQESGPAGEESDG</sequence>
<feature type="compositionally biased region" description="Basic and acidic residues" evidence="1">
    <location>
        <begin position="1"/>
        <end position="14"/>
    </location>
</feature>
<dbReference type="PANTHER" id="PTHR43252:SF2">
    <property type="entry name" value="TRANSCRIPTION REGULATOR, PADR-LIKE FAMILY"/>
    <property type="match status" value="1"/>
</dbReference>
<feature type="region of interest" description="Disordered" evidence="1">
    <location>
        <begin position="1"/>
        <end position="104"/>
    </location>
</feature>
<proteinExistence type="predicted"/>
<evidence type="ECO:0000313" key="3">
    <source>
        <dbReference type="EMBL" id="TDE90739.1"/>
    </source>
</evidence>
<feature type="compositionally biased region" description="Basic residues" evidence="1">
    <location>
        <begin position="86"/>
        <end position="101"/>
    </location>
</feature>